<dbReference type="eggNOG" id="COG4585">
    <property type="taxonomic scope" value="Bacteria"/>
</dbReference>
<keyword evidence="4" id="KW-0175">Coiled coil</keyword>
<feature type="domain" description="Histidine kinase" evidence="6">
    <location>
        <begin position="333"/>
        <end position="422"/>
    </location>
</feature>
<dbReference type="InterPro" id="IPR050482">
    <property type="entry name" value="Sensor_HK_TwoCompSys"/>
</dbReference>
<evidence type="ECO:0000313" key="7">
    <source>
        <dbReference type="EMBL" id="KGN37361.1"/>
    </source>
</evidence>
<dbReference type="OrthoDB" id="144293at2"/>
<organism evidence="7 8">
    <name type="scientific">Knoellia subterranea KCTC 19937</name>
    <dbReference type="NCBI Taxonomy" id="1385521"/>
    <lineage>
        <taxon>Bacteria</taxon>
        <taxon>Bacillati</taxon>
        <taxon>Actinomycetota</taxon>
        <taxon>Actinomycetes</taxon>
        <taxon>Micrococcales</taxon>
        <taxon>Intrasporangiaceae</taxon>
        <taxon>Knoellia</taxon>
    </lineage>
</organism>
<dbReference type="InterPro" id="IPR036890">
    <property type="entry name" value="HATPase_C_sf"/>
</dbReference>
<dbReference type="Gene3D" id="1.20.5.1930">
    <property type="match status" value="1"/>
</dbReference>
<keyword evidence="1" id="KW-0808">Transferase</keyword>
<name>A0A0A0JP17_9MICO</name>
<feature type="transmembrane region" description="Helical" evidence="5">
    <location>
        <begin position="53"/>
        <end position="74"/>
    </location>
</feature>
<evidence type="ECO:0000256" key="5">
    <source>
        <dbReference type="SAM" id="Phobius"/>
    </source>
</evidence>
<dbReference type="RefSeq" id="WP_052112117.1">
    <property type="nucleotide sequence ID" value="NZ_AVPK01000005.1"/>
</dbReference>
<dbReference type="PROSITE" id="PS50109">
    <property type="entry name" value="HIS_KIN"/>
    <property type="match status" value="1"/>
</dbReference>
<dbReference type="InterPro" id="IPR005467">
    <property type="entry name" value="His_kinase_dom"/>
</dbReference>
<dbReference type="AlphaFoldDB" id="A0A0A0JP17"/>
<gene>
    <name evidence="7" type="ORF">N803_13190</name>
</gene>
<dbReference type="Gene3D" id="3.30.565.10">
    <property type="entry name" value="Histidine kinase-like ATPase, C-terminal domain"/>
    <property type="match status" value="1"/>
</dbReference>
<dbReference type="GO" id="GO:0016020">
    <property type="term" value="C:membrane"/>
    <property type="evidence" value="ECO:0007669"/>
    <property type="project" value="InterPro"/>
</dbReference>
<dbReference type="EMBL" id="AVPK01000005">
    <property type="protein sequence ID" value="KGN37361.1"/>
    <property type="molecule type" value="Genomic_DNA"/>
</dbReference>
<feature type="transmembrane region" description="Helical" evidence="5">
    <location>
        <begin position="151"/>
        <end position="171"/>
    </location>
</feature>
<feature type="transmembrane region" description="Helical" evidence="5">
    <location>
        <begin position="95"/>
        <end position="115"/>
    </location>
</feature>
<sequence length="427" mass="46082">MSENGIRHGLRPLPLADTTGLGRWVPWVPFIMLAVGSVTALGTAAVFGKDSPGWLTTQGVLVATAAIWSWWWTLRRPDWRSDRPRMAVHIVGRTLLAFALTWINPFFALFAWVGFLDVSEAFTGWARRVVVLGIAFTVAGSQSGGFPISTVWQAVIVVALVVVHSGIFLLFDRLEGEAKGRSEEQAATIVELERVNAELERALAENAELHERLVGQARLAGVHDERERLAREIHDTIAQTLAAALTQLQAAGSDADPDRRVQRVVRATDLVRDALADARRSVLDLAPAALDHAGLAAALEALVAQWDEEQGATASLVITGEPRDLHPEVEATVLRIAQEALANVAKHATAARVGVTLSYDDGELILDVRDDGSGFDPAAATGATSFGLRGMRQRAERLMGQLEIESRPRGGTALSLRLPALPREAVA</sequence>
<dbReference type="PIRSF" id="PIRSF037434">
    <property type="entry name" value="STHK_ChrS"/>
    <property type="match status" value="1"/>
</dbReference>
<keyword evidence="3" id="KW-0902">Two-component regulatory system</keyword>
<comment type="caution">
    <text evidence="7">The sequence shown here is derived from an EMBL/GenBank/DDBJ whole genome shotgun (WGS) entry which is preliminary data.</text>
</comment>
<evidence type="ECO:0000256" key="4">
    <source>
        <dbReference type="SAM" id="Coils"/>
    </source>
</evidence>
<evidence type="ECO:0000313" key="8">
    <source>
        <dbReference type="Proteomes" id="UP000030011"/>
    </source>
</evidence>
<dbReference type="SMART" id="SM00387">
    <property type="entry name" value="HATPase_c"/>
    <property type="match status" value="1"/>
</dbReference>
<accession>A0A0A0JP17</accession>
<reference evidence="7 8" key="1">
    <citation type="submission" date="2013-08" db="EMBL/GenBank/DDBJ databases">
        <title>The genome sequence of Knoellia subterranea.</title>
        <authorList>
            <person name="Zhu W."/>
            <person name="Wang G."/>
        </authorList>
    </citation>
    <scope>NUCLEOTIDE SEQUENCE [LARGE SCALE GENOMIC DNA]</scope>
    <source>
        <strain evidence="7 8">KCTC 19937</strain>
    </source>
</reference>
<feature type="coiled-coil region" evidence="4">
    <location>
        <begin position="182"/>
        <end position="212"/>
    </location>
</feature>
<evidence type="ECO:0000259" key="6">
    <source>
        <dbReference type="PROSITE" id="PS50109"/>
    </source>
</evidence>
<keyword evidence="5" id="KW-0812">Transmembrane</keyword>
<dbReference type="CDD" id="cd16917">
    <property type="entry name" value="HATPase_UhpB-NarQ-NarX-like"/>
    <property type="match status" value="1"/>
</dbReference>
<evidence type="ECO:0000256" key="1">
    <source>
        <dbReference type="ARBA" id="ARBA00022679"/>
    </source>
</evidence>
<keyword evidence="2 7" id="KW-0418">Kinase</keyword>
<evidence type="ECO:0000256" key="3">
    <source>
        <dbReference type="ARBA" id="ARBA00023012"/>
    </source>
</evidence>
<dbReference type="Pfam" id="PF07730">
    <property type="entry name" value="HisKA_3"/>
    <property type="match status" value="1"/>
</dbReference>
<keyword evidence="8" id="KW-1185">Reference proteome</keyword>
<evidence type="ECO:0000256" key="2">
    <source>
        <dbReference type="ARBA" id="ARBA00022777"/>
    </source>
</evidence>
<keyword evidence="5" id="KW-0472">Membrane</keyword>
<dbReference type="PANTHER" id="PTHR24421:SF62">
    <property type="entry name" value="SENSORY TRANSDUCTION HISTIDINE KINASE"/>
    <property type="match status" value="1"/>
</dbReference>
<dbReference type="InterPro" id="IPR011712">
    <property type="entry name" value="Sig_transdc_His_kin_sub3_dim/P"/>
</dbReference>
<protein>
    <submittedName>
        <fullName evidence="7">Histidine kinase</fullName>
    </submittedName>
</protein>
<dbReference type="GO" id="GO:0046983">
    <property type="term" value="F:protein dimerization activity"/>
    <property type="evidence" value="ECO:0007669"/>
    <property type="project" value="InterPro"/>
</dbReference>
<proteinExistence type="predicted"/>
<dbReference type="PANTHER" id="PTHR24421">
    <property type="entry name" value="NITRATE/NITRITE SENSOR PROTEIN NARX-RELATED"/>
    <property type="match status" value="1"/>
</dbReference>
<dbReference type="InterPro" id="IPR003594">
    <property type="entry name" value="HATPase_dom"/>
</dbReference>
<dbReference type="GO" id="GO:0000155">
    <property type="term" value="F:phosphorelay sensor kinase activity"/>
    <property type="evidence" value="ECO:0007669"/>
    <property type="project" value="InterPro"/>
</dbReference>
<dbReference type="InterPro" id="IPR017205">
    <property type="entry name" value="Sig_transdc_His_kinase_ChrS"/>
</dbReference>
<dbReference type="STRING" id="1385521.N803_13190"/>
<dbReference type="Proteomes" id="UP000030011">
    <property type="component" value="Unassembled WGS sequence"/>
</dbReference>
<feature type="transmembrane region" description="Helical" evidence="5">
    <location>
        <begin position="21"/>
        <end position="47"/>
    </location>
</feature>
<dbReference type="SUPFAM" id="SSF55874">
    <property type="entry name" value="ATPase domain of HSP90 chaperone/DNA topoisomerase II/histidine kinase"/>
    <property type="match status" value="1"/>
</dbReference>
<keyword evidence="5" id="KW-1133">Transmembrane helix</keyword>
<dbReference type="Pfam" id="PF02518">
    <property type="entry name" value="HATPase_c"/>
    <property type="match status" value="1"/>
</dbReference>